<dbReference type="GO" id="GO:0003700">
    <property type="term" value="F:DNA-binding transcription factor activity"/>
    <property type="evidence" value="ECO:0007669"/>
    <property type="project" value="TreeGrafter"/>
</dbReference>
<evidence type="ECO:0000313" key="6">
    <source>
        <dbReference type="EMBL" id="QAY74344.1"/>
    </source>
</evidence>
<dbReference type="InterPro" id="IPR001647">
    <property type="entry name" value="HTH_TetR"/>
</dbReference>
<evidence type="ECO:0000256" key="3">
    <source>
        <dbReference type="ARBA" id="ARBA00023163"/>
    </source>
</evidence>
<dbReference type="InterPro" id="IPR003012">
    <property type="entry name" value="Tet_transcr_reg_TetR"/>
</dbReference>
<dbReference type="Gene3D" id="1.10.357.10">
    <property type="entry name" value="Tetracycline Repressor, domain 2"/>
    <property type="match status" value="1"/>
</dbReference>
<gene>
    <name evidence="6" type="ORF">ET445_14425</name>
</gene>
<dbReference type="InterPro" id="IPR050109">
    <property type="entry name" value="HTH-type_TetR-like_transc_reg"/>
</dbReference>
<sequence>MPAPERTTLPTIVAAASGILDRDGLDGLTMQAVATAVGVRAPSLYKRVRSRDELIRLVAESVAADLGAALDRAEADSSDPRAAVVALAEAARAFAHERPRAYKLLFASLPDAARPGRAALDESARAVLAVAGGLAGEAHALEAARTLTAWLNGFVLMELSGDFRLGGDLDAAFEFGAERLARALER</sequence>
<dbReference type="GO" id="GO:0000976">
    <property type="term" value="F:transcription cis-regulatory region binding"/>
    <property type="evidence" value="ECO:0007669"/>
    <property type="project" value="TreeGrafter"/>
</dbReference>
<dbReference type="SUPFAM" id="SSF48498">
    <property type="entry name" value="Tetracyclin repressor-like, C-terminal domain"/>
    <property type="match status" value="1"/>
</dbReference>
<dbReference type="Proteomes" id="UP000291259">
    <property type="component" value="Chromosome"/>
</dbReference>
<keyword evidence="1" id="KW-0805">Transcription regulation</keyword>
<keyword evidence="2 4" id="KW-0238">DNA-binding</keyword>
<evidence type="ECO:0000256" key="1">
    <source>
        <dbReference type="ARBA" id="ARBA00023015"/>
    </source>
</evidence>
<dbReference type="SUPFAM" id="SSF46689">
    <property type="entry name" value="Homeodomain-like"/>
    <property type="match status" value="1"/>
</dbReference>
<proteinExistence type="predicted"/>
<feature type="domain" description="HTH tetR-type" evidence="5">
    <location>
        <begin position="6"/>
        <end position="66"/>
    </location>
</feature>
<keyword evidence="7" id="KW-1185">Reference proteome</keyword>
<feature type="DNA-binding region" description="H-T-H motif" evidence="4">
    <location>
        <begin position="29"/>
        <end position="48"/>
    </location>
</feature>
<evidence type="ECO:0000259" key="5">
    <source>
        <dbReference type="PROSITE" id="PS50977"/>
    </source>
</evidence>
<evidence type="ECO:0000256" key="2">
    <source>
        <dbReference type="ARBA" id="ARBA00023125"/>
    </source>
</evidence>
<dbReference type="Gene3D" id="1.10.10.60">
    <property type="entry name" value="Homeodomain-like"/>
    <property type="match status" value="1"/>
</dbReference>
<name>A0A4P6FEI6_9MICO</name>
<dbReference type="KEGG" id="agf:ET445_14425"/>
<evidence type="ECO:0000256" key="4">
    <source>
        <dbReference type="PROSITE-ProRule" id="PRU00335"/>
    </source>
</evidence>
<dbReference type="Pfam" id="PF00440">
    <property type="entry name" value="TetR_N"/>
    <property type="match status" value="1"/>
</dbReference>
<keyword evidence="3" id="KW-0804">Transcription</keyword>
<dbReference type="InterPro" id="IPR009057">
    <property type="entry name" value="Homeodomain-like_sf"/>
</dbReference>
<dbReference type="RefSeq" id="WP_129191889.1">
    <property type="nucleotide sequence ID" value="NZ_CP035491.1"/>
</dbReference>
<dbReference type="EMBL" id="CP035491">
    <property type="protein sequence ID" value="QAY74344.1"/>
    <property type="molecule type" value="Genomic_DNA"/>
</dbReference>
<accession>A0A4P6FEI6</accession>
<dbReference type="GO" id="GO:0045892">
    <property type="term" value="P:negative regulation of DNA-templated transcription"/>
    <property type="evidence" value="ECO:0007669"/>
    <property type="project" value="InterPro"/>
</dbReference>
<dbReference type="GO" id="GO:0046677">
    <property type="term" value="P:response to antibiotic"/>
    <property type="evidence" value="ECO:0007669"/>
    <property type="project" value="InterPro"/>
</dbReference>
<organism evidence="6 7">
    <name type="scientific">Agromyces protaetiae</name>
    <dbReference type="NCBI Taxonomy" id="2509455"/>
    <lineage>
        <taxon>Bacteria</taxon>
        <taxon>Bacillati</taxon>
        <taxon>Actinomycetota</taxon>
        <taxon>Actinomycetes</taxon>
        <taxon>Micrococcales</taxon>
        <taxon>Microbacteriaceae</taxon>
        <taxon>Agromyces</taxon>
    </lineage>
</organism>
<dbReference type="PANTHER" id="PTHR30055:SF239">
    <property type="entry name" value="TRANSCRIPTIONAL REGULATORY PROTEIN"/>
    <property type="match status" value="1"/>
</dbReference>
<dbReference type="PANTHER" id="PTHR30055">
    <property type="entry name" value="HTH-TYPE TRANSCRIPTIONAL REGULATOR RUTR"/>
    <property type="match status" value="1"/>
</dbReference>
<reference evidence="6 7" key="1">
    <citation type="submission" date="2019-01" db="EMBL/GenBank/DDBJ databases">
        <title>Genome sequencing of strain FW100M-8.</title>
        <authorList>
            <person name="Heo J."/>
            <person name="Kim S.-J."/>
            <person name="Kim J.-S."/>
            <person name="Hong S.-B."/>
            <person name="Kwon S.-W."/>
        </authorList>
    </citation>
    <scope>NUCLEOTIDE SEQUENCE [LARGE SCALE GENOMIC DNA]</scope>
    <source>
        <strain evidence="6 7">FW100M-8</strain>
    </source>
</reference>
<dbReference type="OrthoDB" id="71867at2"/>
<evidence type="ECO:0000313" key="7">
    <source>
        <dbReference type="Proteomes" id="UP000291259"/>
    </source>
</evidence>
<dbReference type="PROSITE" id="PS50977">
    <property type="entry name" value="HTH_TETR_2"/>
    <property type="match status" value="1"/>
</dbReference>
<dbReference type="Pfam" id="PF13305">
    <property type="entry name" value="TetR_C_33"/>
    <property type="match status" value="1"/>
</dbReference>
<dbReference type="AlphaFoldDB" id="A0A4P6FEI6"/>
<dbReference type="InterPro" id="IPR025996">
    <property type="entry name" value="MT1864/Rv1816-like_C"/>
</dbReference>
<protein>
    <submittedName>
        <fullName evidence="6">TetR/AcrR family transcriptional regulator</fullName>
    </submittedName>
</protein>
<dbReference type="InterPro" id="IPR036271">
    <property type="entry name" value="Tet_transcr_reg_TetR-rel_C_sf"/>
</dbReference>
<dbReference type="PRINTS" id="PR00400">
    <property type="entry name" value="TETREPRESSOR"/>
</dbReference>